<keyword evidence="3 6" id="KW-0489">Methyltransferase</keyword>
<dbReference type="PANTHER" id="PTHR43648:SF1">
    <property type="entry name" value="ELECTRON TRANSFER FLAVOPROTEIN BETA SUBUNIT LYSINE METHYLTRANSFERASE"/>
    <property type="match status" value="1"/>
</dbReference>
<evidence type="ECO:0000256" key="4">
    <source>
        <dbReference type="ARBA" id="ARBA00022679"/>
    </source>
</evidence>
<keyword evidence="4 6" id="KW-0808">Transferase</keyword>
<proteinExistence type="inferred from homology"/>
<feature type="binding site" evidence="6">
    <location>
        <position position="149"/>
    </location>
    <ligand>
        <name>S-adenosyl-L-methionine</name>
        <dbReference type="ChEBI" id="CHEBI:59789"/>
    </ligand>
</feature>
<dbReference type="PIRSF" id="PIRSF000401">
    <property type="entry name" value="RPL11_MTase"/>
    <property type="match status" value="1"/>
</dbReference>
<dbReference type="NCBIfam" id="TIGR00406">
    <property type="entry name" value="prmA"/>
    <property type="match status" value="1"/>
</dbReference>
<dbReference type="GO" id="GO:0005840">
    <property type="term" value="C:ribosome"/>
    <property type="evidence" value="ECO:0007669"/>
    <property type="project" value="UniProtKB-KW"/>
</dbReference>
<dbReference type="Pfam" id="PF06325">
    <property type="entry name" value="PrmA"/>
    <property type="match status" value="1"/>
</dbReference>
<dbReference type="GO" id="GO:0032259">
    <property type="term" value="P:methylation"/>
    <property type="evidence" value="ECO:0007669"/>
    <property type="project" value="UniProtKB-KW"/>
</dbReference>
<organism evidence="7 8">
    <name type="scientific">Terasakiispira papahanaumokuakeensis</name>
    <dbReference type="NCBI Taxonomy" id="197479"/>
    <lineage>
        <taxon>Bacteria</taxon>
        <taxon>Pseudomonadati</taxon>
        <taxon>Pseudomonadota</taxon>
        <taxon>Gammaproteobacteria</taxon>
        <taxon>Oceanospirillales</taxon>
        <taxon>Terasakiispira</taxon>
    </lineage>
</organism>
<keyword evidence="7" id="KW-0689">Ribosomal protein</keyword>
<dbReference type="InterPro" id="IPR029063">
    <property type="entry name" value="SAM-dependent_MTases_sf"/>
</dbReference>
<dbReference type="GO" id="GO:0005829">
    <property type="term" value="C:cytosol"/>
    <property type="evidence" value="ECO:0007669"/>
    <property type="project" value="TreeGrafter"/>
</dbReference>
<gene>
    <name evidence="6" type="primary">prmA</name>
    <name evidence="7" type="ORF">BFW38_10900</name>
</gene>
<dbReference type="InterPro" id="IPR004498">
    <property type="entry name" value="Ribosomal_PrmA_MeTrfase"/>
</dbReference>
<dbReference type="CDD" id="cd02440">
    <property type="entry name" value="AdoMet_MTases"/>
    <property type="match status" value="1"/>
</dbReference>
<dbReference type="HAMAP" id="MF_00735">
    <property type="entry name" value="Methyltr_PrmA"/>
    <property type="match status" value="1"/>
</dbReference>
<comment type="caution">
    <text evidence="7">The sequence shown here is derived from an EMBL/GenBank/DDBJ whole genome shotgun (WGS) entry which is preliminary data.</text>
</comment>
<evidence type="ECO:0000256" key="3">
    <source>
        <dbReference type="ARBA" id="ARBA00022603"/>
    </source>
</evidence>
<comment type="subcellular location">
    <subcellularLocation>
        <location evidence="6">Cytoplasm</location>
    </subcellularLocation>
</comment>
<dbReference type="SUPFAM" id="SSF53335">
    <property type="entry name" value="S-adenosyl-L-methionine-dependent methyltransferases"/>
    <property type="match status" value="1"/>
</dbReference>
<dbReference type="AlphaFoldDB" id="A0A1E2VAT7"/>
<dbReference type="Proteomes" id="UP000094291">
    <property type="component" value="Unassembled WGS sequence"/>
</dbReference>
<name>A0A1E2VAT7_9GAMM</name>
<keyword evidence="5 6" id="KW-0949">S-adenosyl-L-methionine</keyword>
<dbReference type="EC" id="2.1.1.-" evidence="6"/>
<dbReference type="InterPro" id="IPR050078">
    <property type="entry name" value="Ribosomal_L11_MeTrfase_PrmA"/>
</dbReference>
<comment type="catalytic activity">
    <reaction evidence="6">
        <text>L-lysyl-[protein] + 3 S-adenosyl-L-methionine = N(6),N(6),N(6)-trimethyl-L-lysyl-[protein] + 3 S-adenosyl-L-homocysteine + 3 H(+)</text>
        <dbReference type="Rhea" id="RHEA:54192"/>
        <dbReference type="Rhea" id="RHEA-COMP:9752"/>
        <dbReference type="Rhea" id="RHEA-COMP:13826"/>
        <dbReference type="ChEBI" id="CHEBI:15378"/>
        <dbReference type="ChEBI" id="CHEBI:29969"/>
        <dbReference type="ChEBI" id="CHEBI:57856"/>
        <dbReference type="ChEBI" id="CHEBI:59789"/>
        <dbReference type="ChEBI" id="CHEBI:61961"/>
    </reaction>
</comment>
<dbReference type="GO" id="GO:0016279">
    <property type="term" value="F:protein-lysine N-methyltransferase activity"/>
    <property type="evidence" value="ECO:0007669"/>
    <property type="project" value="TreeGrafter"/>
</dbReference>
<comment type="similarity">
    <text evidence="1 6">Belongs to the methyltransferase superfamily. PrmA family.</text>
</comment>
<dbReference type="PANTHER" id="PTHR43648">
    <property type="entry name" value="ELECTRON TRANSFER FLAVOPROTEIN BETA SUBUNIT LYSINE METHYLTRANSFERASE"/>
    <property type="match status" value="1"/>
</dbReference>
<feature type="binding site" evidence="6">
    <location>
        <position position="170"/>
    </location>
    <ligand>
        <name>S-adenosyl-L-methionine</name>
        <dbReference type="ChEBI" id="CHEBI:59789"/>
    </ligand>
</feature>
<dbReference type="EMBL" id="MDTQ01000001">
    <property type="protein sequence ID" value="ODC03972.1"/>
    <property type="molecule type" value="Genomic_DNA"/>
</dbReference>
<dbReference type="OrthoDB" id="9785995at2"/>
<accession>A0A1E2VAT7</accession>
<keyword evidence="7" id="KW-0687">Ribonucleoprotein</keyword>
<feature type="binding site" evidence="6">
    <location>
        <position position="234"/>
    </location>
    <ligand>
        <name>S-adenosyl-L-methionine</name>
        <dbReference type="ChEBI" id="CHEBI:59789"/>
    </ligand>
</feature>
<evidence type="ECO:0000313" key="8">
    <source>
        <dbReference type="Proteomes" id="UP000094291"/>
    </source>
</evidence>
<sequence length="297" mass="33035">MSWLQIKTQVAPEDAEVIEDQLLEAGACAITLSDAQDTPVFEPIRGTTPLWATTVVTGLYDGNADAAQMQQQIHQWWTTHRPEAPALQLKVEILEDKDWIREWMDSFEPLKMGDRLWVVPSWLEPPEPEAVNLRLDPGLAFGTGTHPTTALCLEWLDQQRLQGQNVIDFGCGSGILGIAALLLGASQAWGTDIDPQALEASRENARRNHLDPARFPVYFPEQCPEIQADTLVANILAGPLIDLAPTLARLVRSGGQLLLSGILAHQAEAIIEAYQPWFEMQPPVQREDWVRLTGQKR</sequence>
<evidence type="ECO:0000256" key="6">
    <source>
        <dbReference type="HAMAP-Rule" id="MF_00735"/>
    </source>
</evidence>
<evidence type="ECO:0000256" key="2">
    <source>
        <dbReference type="ARBA" id="ARBA00022490"/>
    </source>
</evidence>
<dbReference type="Gene3D" id="3.40.50.150">
    <property type="entry name" value="Vaccinia Virus protein VP39"/>
    <property type="match status" value="1"/>
</dbReference>
<reference evidence="7 8" key="1">
    <citation type="submission" date="2016-08" db="EMBL/GenBank/DDBJ databases">
        <authorList>
            <person name="Seilhamer J.J."/>
        </authorList>
    </citation>
    <scope>NUCLEOTIDE SEQUENCE [LARGE SCALE GENOMIC DNA]</scope>
    <source>
        <strain evidence="7 8">PH27A</strain>
    </source>
</reference>
<evidence type="ECO:0000256" key="1">
    <source>
        <dbReference type="ARBA" id="ARBA00009741"/>
    </source>
</evidence>
<feature type="binding site" evidence="6">
    <location>
        <position position="192"/>
    </location>
    <ligand>
        <name>S-adenosyl-L-methionine</name>
        <dbReference type="ChEBI" id="CHEBI:59789"/>
    </ligand>
</feature>
<dbReference type="STRING" id="197479.BFW38_10900"/>
<evidence type="ECO:0000313" key="7">
    <source>
        <dbReference type="EMBL" id="ODC03972.1"/>
    </source>
</evidence>
<keyword evidence="2 6" id="KW-0963">Cytoplasm</keyword>
<keyword evidence="8" id="KW-1185">Reference proteome</keyword>
<dbReference type="RefSeq" id="WP_068998668.1">
    <property type="nucleotide sequence ID" value="NZ_MDTQ01000001.1"/>
</dbReference>
<comment type="function">
    <text evidence="6">Methylates ribosomal protein L11.</text>
</comment>
<protein>
    <recommendedName>
        <fullName evidence="6">Ribosomal protein L11 methyltransferase</fullName>
        <shortName evidence="6">L11 Mtase</shortName>
        <ecNumber evidence="6">2.1.1.-</ecNumber>
    </recommendedName>
</protein>
<evidence type="ECO:0000256" key="5">
    <source>
        <dbReference type="ARBA" id="ARBA00022691"/>
    </source>
</evidence>